<dbReference type="InterPro" id="IPR029501">
    <property type="entry name" value="EndoU_bac"/>
</dbReference>
<proteinExistence type="predicted"/>
<dbReference type="EMBL" id="AHEU01000040">
    <property type="protein sequence ID" value="EJR27491.1"/>
    <property type="molecule type" value="Genomic_DNA"/>
</dbReference>
<evidence type="ECO:0000313" key="3">
    <source>
        <dbReference type="Proteomes" id="UP000006960"/>
    </source>
</evidence>
<dbReference type="AlphaFoldDB" id="J8HQT2"/>
<dbReference type="HOGENOM" id="CLU_1966104_0_0_9"/>
<dbReference type="PATRIC" id="fig|1053226.3.peg.5051"/>
<comment type="caution">
    <text evidence="2">The sequence shown here is derived from an EMBL/GenBank/DDBJ whole genome shotgun (WGS) entry which is preliminary data.</text>
</comment>
<protein>
    <recommendedName>
        <fullName evidence="1">Bacterial EndoU nuclease domain-containing protein</fullName>
    </recommendedName>
</protein>
<evidence type="ECO:0000313" key="2">
    <source>
        <dbReference type="EMBL" id="EJR27491.1"/>
    </source>
</evidence>
<dbReference type="GO" id="GO:0004519">
    <property type="term" value="F:endonuclease activity"/>
    <property type="evidence" value="ECO:0007669"/>
    <property type="project" value="InterPro"/>
</dbReference>
<name>J8HQT2_BACCE</name>
<sequence length="127" mass="14323">MQSRFDTPNFKQAEEKLSTYQFASGGRINSGRTNGGNVPYNFDSSLMEHLFHGELKQKWWGLKAVGYHHESMMGGGEIVRITHAPNSAGVYRAKVKVDGETKNALSSFFPKDWDRVQVLDSIKDSIR</sequence>
<accession>J8HQT2</accession>
<evidence type="ECO:0000259" key="1">
    <source>
        <dbReference type="Pfam" id="PF14436"/>
    </source>
</evidence>
<organism evidence="2 3">
    <name type="scientific">Bacillus cereus VD048</name>
    <dbReference type="NCBI Taxonomy" id="1053226"/>
    <lineage>
        <taxon>Bacteria</taxon>
        <taxon>Bacillati</taxon>
        <taxon>Bacillota</taxon>
        <taxon>Bacilli</taxon>
        <taxon>Bacillales</taxon>
        <taxon>Bacillaceae</taxon>
        <taxon>Bacillus</taxon>
        <taxon>Bacillus cereus group</taxon>
    </lineage>
</organism>
<dbReference type="Proteomes" id="UP000006960">
    <property type="component" value="Unassembled WGS sequence"/>
</dbReference>
<feature type="domain" description="Bacterial EndoU nuclease" evidence="1">
    <location>
        <begin position="48"/>
        <end position="124"/>
    </location>
</feature>
<gene>
    <name evidence="2" type="ORF">IIG_04950</name>
</gene>
<reference evidence="2 3" key="1">
    <citation type="submission" date="2012-04" db="EMBL/GenBank/DDBJ databases">
        <title>The Genome Sequence of Bacillus cereus VD048.</title>
        <authorList>
            <consortium name="The Broad Institute Genome Sequencing Platform"/>
            <consortium name="The Broad Institute Genome Sequencing Center for Infectious Disease"/>
            <person name="Feldgarden M."/>
            <person name="Van der Auwera G.A."/>
            <person name="Mahillon J."/>
            <person name="Duprez V."/>
            <person name="Timmery S."/>
            <person name="Mattelet C."/>
            <person name="Dierick K."/>
            <person name="Sun M."/>
            <person name="Yu Z."/>
            <person name="Zhu L."/>
            <person name="Hu X."/>
            <person name="Shank E.B."/>
            <person name="Swiecicka I."/>
            <person name="Hansen B.M."/>
            <person name="Andrup L."/>
            <person name="Young S.K."/>
            <person name="Zeng Q."/>
            <person name="Gargeya S."/>
            <person name="Fitzgerald M."/>
            <person name="Haas B."/>
            <person name="Abouelleil A."/>
            <person name="Alvarado L."/>
            <person name="Arachchi H.M."/>
            <person name="Berlin A."/>
            <person name="Chapman S.B."/>
            <person name="Goldberg J."/>
            <person name="Griggs A."/>
            <person name="Gujja S."/>
            <person name="Hansen M."/>
            <person name="Howarth C."/>
            <person name="Imamovic A."/>
            <person name="Larimer J."/>
            <person name="McCowen C."/>
            <person name="Montmayeur A."/>
            <person name="Murphy C."/>
            <person name="Neiman D."/>
            <person name="Pearson M."/>
            <person name="Priest M."/>
            <person name="Roberts A."/>
            <person name="Saif S."/>
            <person name="Shea T."/>
            <person name="Sisk P."/>
            <person name="Sykes S."/>
            <person name="Wortman J."/>
            <person name="Nusbaum C."/>
            <person name="Birren B."/>
        </authorList>
    </citation>
    <scope>NUCLEOTIDE SEQUENCE [LARGE SCALE GENOMIC DNA]</scope>
    <source>
        <strain evidence="2 3">VD048</strain>
    </source>
</reference>
<dbReference type="Pfam" id="PF14436">
    <property type="entry name" value="EndoU_bacteria"/>
    <property type="match status" value="1"/>
</dbReference>